<protein>
    <recommendedName>
        <fullName evidence="4">Alpha-ketoglutarate-dependent sulfonate dioxygenase</fullName>
    </recommendedName>
</protein>
<dbReference type="Pfam" id="PF07173">
    <property type="entry name" value="GRDP-like"/>
    <property type="match status" value="1"/>
</dbReference>
<evidence type="ECO:0008006" key="4">
    <source>
        <dbReference type="Google" id="ProtNLM"/>
    </source>
</evidence>
<feature type="compositionally biased region" description="Polar residues" evidence="1">
    <location>
        <begin position="19"/>
        <end position="33"/>
    </location>
</feature>
<dbReference type="Proteomes" id="UP001642501">
    <property type="component" value="Unassembled WGS sequence"/>
</dbReference>
<reference evidence="2 3" key="1">
    <citation type="submission" date="2024-01" db="EMBL/GenBank/DDBJ databases">
        <authorList>
            <person name="Allen C."/>
            <person name="Tagirdzhanova G."/>
        </authorList>
    </citation>
    <scope>NUCLEOTIDE SEQUENCE [LARGE SCALE GENOMIC DNA]</scope>
    <source>
        <strain evidence="2 3">CBS 573.63</strain>
    </source>
</reference>
<dbReference type="EMBL" id="CAWUOM010000015">
    <property type="protein sequence ID" value="CAK7265212.1"/>
    <property type="molecule type" value="Genomic_DNA"/>
</dbReference>
<feature type="compositionally biased region" description="Basic and acidic residues" evidence="1">
    <location>
        <begin position="7"/>
        <end position="17"/>
    </location>
</feature>
<feature type="region of interest" description="Disordered" evidence="1">
    <location>
        <begin position="1"/>
        <end position="53"/>
    </location>
</feature>
<name>A0ABP0DD10_9PEZI</name>
<organism evidence="2 3">
    <name type="scientific">Sporothrix epigloea</name>
    <dbReference type="NCBI Taxonomy" id="1892477"/>
    <lineage>
        <taxon>Eukaryota</taxon>
        <taxon>Fungi</taxon>
        <taxon>Dikarya</taxon>
        <taxon>Ascomycota</taxon>
        <taxon>Pezizomycotina</taxon>
        <taxon>Sordariomycetes</taxon>
        <taxon>Sordariomycetidae</taxon>
        <taxon>Ophiostomatales</taxon>
        <taxon>Ophiostomataceae</taxon>
        <taxon>Sporothrix</taxon>
    </lineage>
</organism>
<dbReference type="PANTHER" id="PTHR34365">
    <property type="entry name" value="ENOLASE (DUF1399)"/>
    <property type="match status" value="1"/>
</dbReference>
<gene>
    <name evidence="2" type="ORF">SEPCBS57363_001466</name>
</gene>
<dbReference type="InterPro" id="IPR009836">
    <property type="entry name" value="GRDP-like"/>
</dbReference>
<evidence type="ECO:0000313" key="2">
    <source>
        <dbReference type="EMBL" id="CAK7265212.1"/>
    </source>
</evidence>
<keyword evidence="3" id="KW-1185">Reference proteome</keyword>
<comment type="caution">
    <text evidence="2">The sequence shown here is derived from an EMBL/GenBank/DDBJ whole genome shotgun (WGS) entry which is preliminary data.</text>
</comment>
<dbReference type="PANTHER" id="PTHR34365:SF7">
    <property type="entry name" value="GLYCINE-RICH DOMAIN-CONTAINING PROTEIN 1"/>
    <property type="match status" value="1"/>
</dbReference>
<sequence>MAPWSKKKSDAPAKFEKVNSLSTQTNNSASVSGNAGGLDEAPPAYSAEPTQEPTAGDIAALTAVLANLELPETPEPLAPQLPTFSREDSSPQYMWPTADECLAHLKFLFAVHALKEDVGYTDGMFGLHDELAGVPDSVVAIPLNLPEKQDPPTTEEDVYRARLAKVREKRWALYVARAADRYEAWWTAVTAGNRRPEEGDMHVPGHHQYSDFVNVQLPRDARAWTPDNLLPLDVWMVMHAHMLNPRAFLEDCIRYGAPDIWSAGMPWAPVAAAIDSEQLQYTNITDTAKANWKSLTGRAWDNADDPFIKDVKCPACHKTTSAPWTTCGGGASEGDNTLDLQGTGYGDGGDGFEVACKSCGFVIDRKALAVGKFVSDCLSLIRDDKPMPGTILDPKTGCAEYIPPSPNSNHRPEPRTFPNRLIKRGGMMAAIIGDNTSDGVAYDASNALPSRPALIDRLSPPRTTSMEVVKVRIEEILGDSNLLKYIDVYQGSRFRYRPVEMARLSIRKMMSRYWDNASPFALDLTGAVLRQGIFIDKMHQLDWLHSPAARSTMERVIVKYQRFLGLIADHPLQMCVPTLDVDLGWHSHQLQPPAYYHTSIRRTGVMSARHSGNAISSVTGGKFIDHDDRMDEDKLHLAFEYTSKIYQDKYGEVYSNCTCWYCEAVRAAHVSSVSARLGLSRQGDVVDQFHKSGASSRCPAPDRAAHISAHSAVLFVDNDVRSKVTRQIRAAQLSRLNNNYAKAVRRAERGGRKLPPRTEYYDHWGYQYYMYSPYMYPLYFNTGYYYASPGFVPMGTGAWANCASGSCGSGGIAAGACGGPGGCGSCGSISGGCGGGAAGGGCGGVGGGCGGGGGGGCGGGGGGCGGGGC</sequence>
<proteinExistence type="predicted"/>
<accession>A0ABP0DD10</accession>
<evidence type="ECO:0000256" key="1">
    <source>
        <dbReference type="SAM" id="MobiDB-lite"/>
    </source>
</evidence>
<evidence type="ECO:0000313" key="3">
    <source>
        <dbReference type="Proteomes" id="UP001642501"/>
    </source>
</evidence>